<comment type="caution">
    <text evidence="5">The sequence shown here is derived from an EMBL/GenBank/DDBJ whole genome shotgun (WGS) entry which is preliminary data.</text>
</comment>
<evidence type="ECO:0000313" key="5">
    <source>
        <dbReference type="EMBL" id="OIP65386.1"/>
    </source>
</evidence>
<evidence type="ECO:0000256" key="3">
    <source>
        <dbReference type="SAM" id="SignalP"/>
    </source>
</evidence>
<dbReference type="EMBL" id="MNYX01000048">
    <property type="protein sequence ID" value="OIP65386.1"/>
    <property type="molecule type" value="Genomic_DNA"/>
</dbReference>
<keyword evidence="1" id="KW-0175">Coiled coil</keyword>
<evidence type="ECO:0000256" key="2">
    <source>
        <dbReference type="SAM" id="MobiDB-lite"/>
    </source>
</evidence>
<feature type="coiled-coil region" evidence="1">
    <location>
        <begin position="128"/>
        <end position="208"/>
    </location>
</feature>
<name>A0A1J5G6W6_9BACT</name>
<reference evidence="5 6" key="1">
    <citation type="journal article" date="2016" name="Environ. Microbiol.">
        <title>Genomic resolution of a cold subsurface aquifer community provides metabolic insights for novel microbes adapted to high CO concentrations.</title>
        <authorList>
            <person name="Probst A.J."/>
            <person name="Castelle C.J."/>
            <person name="Singh A."/>
            <person name="Brown C.T."/>
            <person name="Anantharaman K."/>
            <person name="Sharon I."/>
            <person name="Hug L.A."/>
            <person name="Burstein D."/>
            <person name="Emerson J.B."/>
            <person name="Thomas B.C."/>
            <person name="Banfield J.F."/>
        </authorList>
    </citation>
    <scope>NUCLEOTIDE SEQUENCE [LARGE SCALE GENOMIC DNA]</scope>
    <source>
        <strain evidence="5">CG2_30_43_9</strain>
    </source>
</reference>
<sequence>MSKFIIAGIVFMTVPFATFAQTTATTAVSTIDTTVVKSGLLPGDFFYFLDRWTEALNMAFTINSEKKARKHLEYAKERVAEMSDVLKNPNAKLEHIEKAKANFDERVAKAATLVKGEKDKGADVAHLARELDDELDDAHEAIREMLKDHEDESSNAEAEIRAKLATLSPTDPQFNGLTQALESITKEKNDTAEELDDLDIDLDDEQALFKEVMGKELSEIKRKEQSENRIRENAISDIETSEIDMDGMDIDGDDMDDPEDIIKLKEVRE</sequence>
<dbReference type="Proteomes" id="UP000182059">
    <property type="component" value="Unassembled WGS sequence"/>
</dbReference>
<evidence type="ECO:0000313" key="6">
    <source>
        <dbReference type="Proteomes" id="UP000182059"/>
    </source>
</evidence>
<accession>A0A1J5G6W6</accession>
<gene>
    <name evidence="5" type="ORF">AUK15_01845</name>
</gene>
<proteinExistence type="predicted"/>
<feature type="compositionally biased region" description="Acidic residues" evidence="2">
    <location>
        <begin position="239"/>
        <end position="258"/>
    </location>
</feature>
<feature type="region of interest" description="Disordered" evidence="2">
    <location>
        <begin position="231"/>
        <end position="258"/>
    </location>
</feature>
<feature type="domain" description="DUF5667" evidence="4">
    <location>
        <begin position="39"/>
        <end position="134"/>
    </location>
</feature>
<feature type="signal peptide" evidence="3">
    <location>
        <begin position="1"/>
        <end position="20"/>
    </location>
</feature>
<protein>
    <recommendedName>
        <fullName evidence="4">DUF5667 domain-containing protein</fullName>
    </recommendedName>
</protein>
<dbReference type="Pfam" id="PF18915">
    <property type="entry name" value="DUF5667"/>
    <property type="match status" value="1"/>
</dbReference>
<dbReference type="AlphaFoldDB" id="A0A1J5G6W6"/>
<organism evidence="5 6">
    <name type="scientific">Candidatus Nomurabacteria bacterium CG2_30_43_9</name>
    <dbReference type="NCBI Taxonomy" id="1805283"/>
    <lineage>
        <taxon>Bacteria</taxon>
        <taxon>Candidatus Nomuraibacteriota</taxon>
    </lineage>
</organism>
<evidence type="ECO:0000259" key="4">
    <source>
        <dbReference type="Pfam" id="PF18915"/>
    </source>
</evidence>
<feature type="chain" id="PRO_5012746549" description="DUF5667 domain-containing protein" evidence="3">
    <location>
        <begin position="21"/>
        <end position="269"/>
    </location>
</feature>
<evidence type="ECO:0000256" key="1">
    <source>
        <dbReference type="SAM" id="Coils"/>
    </source>
</evidence>
<keyword evidence="3" id="KW-0732">Signal</keyword>
<dbReference type="InterPro" id="IPR043725">
    <property type="entry name" value="DUF5667"/>
</dbReference>